<keyword evidence="8 9" id="KW-0012">Acyltransferase</keyword>
<dbReference type="InterPro" id="IPR036526">
    <property type="entry name" value="C-N_Hydrolase_sf"/>
</dbReference>
<evidence type="ECO:0000259" key="10">
    <source>
        <dbReference type="PROSITE" id="PS50263"/>
    </source>
</evidence>
<sequence>MNALFSRLAGAALRLAHQHGWRRRGLAVLLGVLAALALPPIHALPLLWIAFPGLILLLDGGSGGRQAFTDGCWFGFGHFSLGLYWISYALLVDPVRFGWLVPVAVFGLGGLLGLFVGAATFFARRLAPPGVPRVLALALAWVLFEWVRSWIFTGFSWNLIGSVWMPVLPVVQFAAVAGTYGLGLLTVAAAAMPALLVRPSRSHRSAVVASLLVLAMVAVWGSVRLADGGVPTVTGVRLRLVQPNIEQTLKWKPEMRMAHLQEHLDLTLSPGWDKVTDVIWSETAAPSFLERDGVARSLIAAVTPPGGLLITGAVRGTPPGVEPFRVWNSMLALTRQGDIAATYDKAHLVPFGEYVPLHSLLPLDKITAGSVDFTPGPGVSTLLLPGLPPAGPLICYEVIFPGEVVDRTHRPGWLLNLTNDGWYGISAGPYQHFAAARLRAVEEGLPLVRAANTGISGVIDPYGRVLARLPLGTRGILDADLPTPLPAEMPFARFGLFAPLVLWVLTMFCLVFWLRVFRAG</sequence>
<accession>A0A2N3PSH4</accession>
<dbReference type="RefSeq" id="WP_101251816.1">
    <property type="nucleotide sequence ID" value="NZ_PIUM01000021.1"/>
</dbReference>
<dbReference type="PROSITE" id="PS50263">
    <property type="entry name" value="CN_HYDROLASE"/>
    <property type="match status" value="1"/>
</dbReference>
<dbReference type="AlphaFoldDB" id="A0A2N3PSH4"/>
<protein>
    <recommendedName>
        <fullName evidence="9">Apolipoprotein N-acyltransferase</fullName>
        <shortName evidence="9">ALP N-acyltransferase</shortName>
        <ecNumber evidence="9">2.3.1.269</ecNumber>
    </recommendedName>
</protein>
<gene>
    <name evidence="9 11" type="primary">lnt</name>
    <name evidence="11" type="ORF">CWS72_16980</name>
</gene>
<evidence type="ECO:0000256" key="3">
    <source>
        <dbReference type="ARBA" id="ARBA00022475"/>
    </source>
</evidence>
<keyword evidence="12" id="KW-1185">Reference proteome</keyword>
<evidence type="ECO:0000256" key="7">
    <source>
        <dbReference type="ARBA" id="ARBA00023136"/>
    </source>
</evidence>
<dbReference type="InterPro" id="IPR003010">
    <property type="entry name" value="C-N_Hydrolase"/>
</dbReference>
<evidence type="ECO:0000256" key="4">
    <source>
        <dbReference type="ARBA" id="ARBA00022679"/>
    </source>
</evidence>
<comment type="subcellular location">
    <subcellularLocation>
        <location evidence="1 9">Cell membrane</location>
        <topology evidence="1 9">Multi-pass membrane protein</topology>
    </subcellularLocation>
</comment>
<evidence type="ECO:0000313" key="11">
    <source>
        <dbReference type="EMBL" id="PKU23326.1"/>
    </source>
</evidence>
<feature type="transmembrane region" description="Helical" evidence="9">
    <location>
        <begin position="173"/>
        <end position="197"/>
    </location>
</feature>
<dbReference type="EMBL" id="PIUM01000021">
    <property type="protein sequence ID" value="PKU23326.1"/>
    <property type="molecule type" value="Genomic_DNA"/>
</dbReference>
<dbReference type="NCBIfam" id="TIGR00546">
    <property type="entry name" value="lnt"/>
    <property type="match status" value="1"/>
</dbReference>
<dbReference type="GO" id="GO:0042158">
    <property type="term" value="P:lipoprotein biosynthetic process"/>
    <property type="evidence" value="ECO:0007669"/>
    <property type="project" value="UniProtKB-UniRule"/>
</dbReference>
<keyword evidence="4 9" id="KW-0808">Transferase</keyword>
<comment type="function">
    <text evidence="9">Catalyzes the phospholipid dependent N-acylation of the N-terminal cysteine of apolipoprotein, the last step in lipoprotein maturation.</text>
</comment>
<dbReference type="CDD" id="cd07571">
    <property type="entry name" value="ALP_N-acyl_transferase"/>
    <property type="match status" value="1"/>
</dbReference>
<comment type="catalytic activity">
    <reaction evidence="9">
        <text>N-terminal S-1,2-diacyl-sn-glyceryl-L-cysteinyl-[lipoprotein] + a glycerophospholipid = N-acyl-S-1,2-diacyl-sn-glyceryl-L-cysteinyl-[lipoprotein] + a 2-acyl-sn-glycero-3-phospholipid + H(+)</text>
        <dbReference type="Rhea" id="RHEA:48228"/>
        <dbReference type="Rhea" id="RHEA-COMP:14681"/>
        <dbReference type="Rhea" id="RHEA-COMP:14684"/>
        <dbReference type="ChEBI" id="CHEBI:15378"/>
        <dbReference type="ChEBI" id="CHEBI:136912"/>
        <dbReference type="ChEBI" id="CHEBI:140656"/>
        <dbReference type="ChEBI" id="CHEBI:140657"/>
        <dbReference type="ChEBI" id="CHEBI:140660"/>
        <dbReference type="EC" id="2.3.1.269"/>
    </reaction>
</comment>
<dbReference type="OrthoDB" id="9804277at2"/>
<evidence type="ECO:0000256" key="6">
    <source>
        <dbReference type="ARBA" id="ARBA00022989"/>
    </source>
</evidence>
<feature type="transmembrane region" description="Helical" evidence="9">
    <location>
        <begin position="206"/>
        <end position="223"/>
    </location>
</feature>
<evidence type="ECO:0000256" key="5">
    <source>
        <dbReference type="ARBA" id="ARBA00022692"/>
    </source>
</evidence>
<dbReference type="GO" id="GO:0005886">
    <property type="term" value="C:plasma membrane"/>
    <property type="evidence" value="ECO:0007669"/>
    <property type="project" value="UniProtKB-SubCell"/>
</dbReference>
<organism evidence="11 12">
    <name type="scientific">Telmatospirillum siberiense</name>
    <dbReference type="NCBI Taxonomy" id="382514"/>
    <lineage>
        <taxon>Bacteria</taxon>
        <taxon>Pseudomonadati</taxon>
        <taxon>Pseudomonadota</taxon>
        <taxon>Alphaproteobacteria</taxon>
        <taxon>Rhodospirillales</taxon>
        <taxon>Rhodospirillaceae</taxon>
        <taxon>Telmatospirillum</taxon>
    </lineage>
</organism>
<feature type="transmembrane region" description="Helical" evidence="9">
    <location>
        <begin position="134"/>
        <end position="153"/>
    </location>
</feature>
<feature type="transmembrane region" description="Helical" evidence="9">
    <location>
        <begin position="97"/>
        <end position="122"/>
    </location>
</feature>
<evidence type="ECO:0000256" key="1">
    <source>
        <dbReference type="ARBA" id="ARBA00004651"/>
    </source>
</evidence>
<dbReference type="PANTHER" id="PTHR38686:SF1">
    <property type="entry name" value="APOLIPOPROTEIN N-ACYLTRANSFERASE"/>
    <property type="match status" value="1"/>
</dbReference>
<feature type="domain" description="CN hydrolase" evidence="10">
    <location>
        <begin position="241"/>
        <end position="483"/>
    </location>
</feature>
<dbReference type="GO" id="GO:0016410">
    <property type="term" value="F:N-acyltransferase activity"/>
    <property type="evidence" value="ECO:0007669"/>
    <property type="project" value="UniProtKB-UniRule"/>
</dbReference>
<dbReference type="HAMAP" id="MF_01148">
    <property type="entry name" value="Lnt"/>
    <property type="match status" value="1"/>
</dbReference>
<proteinExistence type="inferred from homology"/>
<comment type="similarity">
    <text evidence="2 9">Belongs to the CN hydrolase family. Apolipoprotein N-acyltransferase subfamily.</text>
</comment>
<dbReference type="PANTHER" id="PTHR38686">
    <property type="entry name" value="APOLIPOPROTEIN N-ACYLTRANSFERASE"/>
    <property type="match status" value="1"/>
</dbReference>
<dbReference type="InterPro" id="IPR045378">
    <property type="entry name" value="LNT_N"/>
</dbReference>
<feature type="transmembrane region" description="Helical" evidence="9">
    <location>
        <begin position="28"/>
        <end position="51"/>
    </location>
</feature>
<evidence type="ECO:0000256" key="8">
    <source>
        <dbReference type="ARBA" id="ARBA00023315"/>
    </source>
</evidence>
<dbReference type="Proteomes" id="UP000233293">
    <property type="component" value="Unassembled WGS sequence"/>
</dbReference>
<keyword evidence="3 9" id="KW-1003">Cell membrane</keyword>
<keyword evidence="5 9" id="KW-0812">Transmembrane</keyword>
<keyword evidence="7 9" id="KW-0472">Membrane</keyword>
<evidence type="ECO:0000313" key="12">
    <source>
        <dbReference type="Proteomes" id="UP000233293"/>
    </source>
</evidence>
<reference evidence="12" key="1">
    <citation type="submission" date="2017-12" db="EMBL/GenBank/DDBJ databases">
        <title>Draft genome sequence of Telmatospirillum siberiense 26-4b1T, an acidotolerant peatland alphaproteobacterium potentially involved in sulfur cycling.</title>
        <authorList>
            <person name="Hausmann B."/>
            <person name="Pjevac P."/>
            <person name="Schreck K."/>
            <person name="Herbold C.W."/>
            <person name="Daims H."/>
            <person name="Wagner M."/>
            <person name="Pester M."/>
            <person name="Loy A."/>
        </authorList>
    </citation>
    <scope>NUCLEOTIDE SEQUENCE [LARGE SCALE GENOMIC DNA]</scope>
    <source>
        <strain evidence="12">26-4b1</strain>
    </source>
</reference>
<feature type="transmembrane region" description="Helical" evidence="9">
    <location>
        <begin position="494"/>
        <end position="514"/>
    </location>
</feature>
<dbReference type="Pfam" id="PF20154">
    <property type="entry name" value="LNT_N"/>
    <property type="match status" value="1"/>
</dbReference>
<dbReference type="Gene3D" id="3.60.110.10">
    <property type="entry name" value="Carbon-nitrogen hydrolase"/>
    <property type="match status" value="1"/>
</dbReference>
<name>A0A2N3PSH4_9PROT</name>
<evidence type="ECO:0000256" key="9">
    <source>
        <dbReference type="HAMAP-Rule" id="MF_01148"/>
    </source>
</evidence>
<evidence type="ECO:0000256" key="2">
    <source>
        <dbReference type="ARBA" id="ARBA00010065"/>
    </source>
</evidence>
<dbReference type="EC" id="2.3.1.269" evidence="9"/>
<dbReference type="UniPathway" id="UPA00666"/>
<feature type="transmembrane region" description="Helical" evidence="9">
    <location>
        <begin position="72"/>
        <end position="91"/>
    </location>
</feature>
<dbReference type="Pfam" id="PF00795">
    <property type="entry name" value="CN_hydrolase"/>
    <property type="match status" value="1"/>
</dbReference>
<comment type="caution">
    <text evidence="11">The sequence shown here is derived from an EMBL/GenBank/DDBJ whole genome shotgun (WGS) entry which is preliminary data.</text>
</comment>
<keyword evidence="11" id="KW-0449">Lipoprotein</keyword>
<dbReference type="InterPro" id="IPR004563">
    <property type="entry name" value="Apolipo_AcylTrfase"/>
</dbReference>
<keyword evidence="6 9" id="KW-1133">Transmembrane helix</keyword>
<dbReference type="SUPFAM" id="SSF56317">
    <property type="entry name" value="Carbon-nitrogen hydrolase"/>
    <property type="match status" value="1"/>
</dbReference>
<comment type="pathway">
    <text evidence="9">Protein modification; lipoprotein biosynthesis (N-acyl transfer).</text>
</comment>